<proteinExistence type="predicted"/>
<keyword evidence="1" id="KW-1133">Transmembrane helix</keyword>
<dbReference type="NCBIfam" id="TIGR02206">
    <property type="entry name" value="intg_mem_TP0381"/>
    <property type="match status" value="1"/>
</dbReference>
<sequence length="255" mass="28527">MRPPTRPVLRRVSTVDLLAARSEFSAYGLSHWIVLAVFAVGAVAVVRIGRAHRNDRAAKLFTRTFGAATLLSYGVIYVVALIPFTVDRSIPLRLTDLATLVAGYALWSHARWAYALTYYWCLTLSTQALISPALESRDFPSAEFIAFWVIHLAVVWAAIYLTWGIGMRPDWGSYRFALAATLIWVAVTYVVNTLTDANYGFVNAKPSTPSLLDVLGPWPWYLATVAAILLTVWALMTWPWTVRRPERSEVSHPGR</sequence>
<dbReference type="Pfam" id="PF14808">
    <property type="entry name" value="TMEM164"/>
    <property type="match status" value="1"/>
</dbReference>
<evidence type="ECO:0000256" key="1">
    <source>
        <dbReference type="SAM" id="Phobius"/>
    </source>
</evidence>
<feature type="transmembrane region" description="Helical" evidence="1">
    <location>
        <begin position="145"/>
        <end position="166"/>
    </location>
</feature>
<keyword evidence="3" id="KW-1185">Reference proteome</keyword>
<accession>A0A378YLG9</accession>
<reference evidence="2 3" key="1">
    <citation type="submission" date="2018-06" db="EMBL/GenBank/DDBJ databases">
        <authorList>
            <consortium name="Pathogen Informatics"/>
            <person name="Doyle S."/>
        </authorList>
    </citation>
    <scope>NUCLEOTIDE SEQUENCE [LARGE SCALE GENOMIC DNA]</scope>
    <source>
        <strain evidence="2 3">NCTC1934</strain>
    </source>
</reference>
<feature type="transmembrane region" description="Helical" evidence="1">
    <location>
        <begin position="218"/>
        <end position="238"/>
    </location>
</feature>
<keyword evidence="1" id="KW-0812">Transmembrane</keyword>
<evidence type="ECO:0000313" key="2">
    <source>
        <dbReference type="EMBL" id="SUA77658.1"/>
    </source>
</evidence>
<dbReference type="EMBL" id="UGRY01000002">
    <property type="protein sequence ID" value="SUA77658.1"/>
    <property type="molecule type" value="Genomic_DNA"/>
</dbReference>
<dbReference type="OrthoDB" id="9813172at2"/>
<feature type="transmembrane region" description="Helical" evidence="1">
    <location>
        <begin position="90"/>
        <end position="107"/>
    </location>
</feature>
<protein>
    <submittedName>
        <fullName evidence="2">Predicted integral membrane protein</fullName>
    </submittedName>
</protein>
<feature type="transmembrane region" description="Helical" evidence="1">
    <location>
        <begin position="29"/>
        <end position="48"/>
    </location>
</feature>
<organism evidence="2 3">
    <name type="scientific">Nocardia otitidiscaviarum</name>
    <dbReference type="NCBI Taxonomy" id="1823"/>
    <lineage>
        <taxon>Bacteria</taxon>
        <taxon>Bacillati</taxon>
        <taxon>Actinomycetota</taxon>
        <taxon>Actinomycetes</taxon>
        <taxon>Mycobacteriales</taxon>
        <taxon>Nocardiaceae</taxon>
        <taxon>Nocardia</taxon>
    </lineage>
</organism>
<dbReference type="InterPro" id="IPR011737">
    <property type="entry name" value="CHP02206_TP0381"/>
</dbReference>
<name>A0A378YLG9_9NOCA</name>
<evidence type="ECO:0000313" key="3">
    <source>
        <dbReference type="Proteomes" id="UP000255467"/>
    </source>
</evidence>
<feature type="transmembrane region" description="Helical" evidence="1">
    <location>
        <begin position="114"/>
        <end position="133"/>
    </location>
</feature>
<dbReference type="Proteomes" id="UP000255467">
    <property type="component" value="Unassembled WGS sequence"/>
</dbReference>
<gene>
    <name evidence="2" type="ORF">NCTC1934_03125</name>
</gene>
<feature type="transmembrane region" description="Helical" evidence="1">
    <location>
        <begin position="173"/>
        <end position="191"/>
    </location>
</feature>
<feature type="transmembrane region" description="Helical" evidence="1">
    <location>
        <begin position="60"/>
        <end position="84"/>
    </location>
</feature>
<keyword evidence="1" id="KW-0472">Membrane</keyword>
<dbReference type="AlphaFoldDB" id="A0A378YLG9"/>